<accession>A0A3E0W529</accession>
<feature type="transmembrane region" description="Helical" evidence="8">
    <location>
        <begin position="278"/>
        <end position="298"/>
    </location>
</feature>
<evidence type="ECO:0000256" key="2">
    <source>
        <dbReference type="ARBA" id="ARBA00008432"/>
    </source>
</evidence>
<dbReference type="OrthoDB" id="9771451at2"/>
<evidence type="ECO:0000256" key="8">
    <source>
        <dbReference type="SAM" id="Phobius"/>
    </source>
</evidence>
<dbReference type="GO" id="GO:0015112">
    <property type="term" value="F:nitrate transmembrane transporter activity"/>
    <property type="evidence" value="ECO:0007669"/>
    <property type="project" value="InterPro"/>
</dbReference>
<organism evidence="10 11">
    <name type="scientific">Subtercola boreus</name>
    <dbReference type="NCBI Taxonomy" id="120213"/>
    <lineage>
        <taxon>Bacteria</taxon>
        <taxon>Bacillati</taxon>
        <taxon>Actinomycetota</taxon>
        <taxon>Actinomycetes</taxon>
        <taxon>Micrococcales</taxon>
        <taxon>Microbacteriaceae</taxon>
        <taxon>Subtercola</taxon>
    </lineage>
</organism>
<feature type="region of interest" description="Disordered" evidence="7">
    <location>
        <begin position="1"/>
        <end position="42"/>
    </location>
</feature>
<feature type="domain" description="Major facilitator superfamily (MFS) profile" evidence="9">
    <location>
        <begin position="69"/>
        <end position="482"/>
    </location>
</feature>
<dbReference type="Pfam" id="PF07690">
    <property type="entry name" value="MFS_1"/>
    <property type="match status" value="1"/>
</dbReference>
<dbReference type="AlphaFoldDB" id="A0A3E0W529"/>
<evidence type="ECO:0000256" key="4">
    <source>
        <dbReference type="ARBA" id="ARBA00022989"/>
    </source>
</evidence>
<evidence type="ECO:0000256" key="5">
    <source>
        <dbReference type="ARBA" id="ARBA00023063"/>
    </source>
</evidence>
<keyword evidence="6 8" id="KW-0472">Membrane</keyword>
<feature type="transmembrane region" description="Helical" evidence="8">
    <location>
        <begin position="344"/>
        <end position="367"/>
    </location>
</feature>
<feature type="transmembrane region" description="Helical" evidence="8">
    <location>
        <begin position="204"/>
        <end position="230"/>
    </location>
</feature>
<dbReference type="InterPro" id="IPR020846">
    <property type="entry name" value="MFS_dom"/>
</dbReference>
<feature type="transmembrane region" description="Helical" evidence="8">
    <location>
        <begin position="424"/>
        <end position="446"/>
    </location>
</feature>
<evidence type="ECO:0000256" key="3">
    <source>
        <dbReference type="ARBA" id="ARBA00022692"/>
    </source>
</evidence>
<proteinExistence type="inferred from homology"/>
<feature type="transmembrane region" description="Helical" evidence="8">
    <location>
        <begin position="75"/>
        <end position="97"/>
    </location>
</feature>
<dbReference type="PANTHER" id="PTHR23515">
    <property type="entry name" value="HIGH-AFFINITY NITRATE TRANSPORTER 2.3"/>
    <property type="match status" value="1"/>
</dbReference>
<reference evidence="10 11" key="1">
    <citation type="submission" date="2017-04" db="EMBL/GenBank/DDBJ databases">
        <title>Comparative genome analysis of Subtercola boreus.</title>
        <authorList>
            <person name="Cho Y.-J."/>
            <person name="Cho A."/>
            <person name="Kim O.-S."/>
            <person name="Lee J.-I."/>
        </authorList>
    </citation>
    <scope>NUCLEOTIDE SEQUENCE [LARGE SCALE GENOMIC DNA]</scope>
    <source>
        <strain evidence="10 11">P27479</strain>
    </source>
</reference>
<gene>
    <name evidence="10" type="ORF">B7R22_04080</name>
</gene>
<name>A0A3E0W529_9MICO</name>
<keyword evidence="5" id="KW-0534">Nitrate assimilation</keyword>
<sequence>MNSPITSAPVTEERTSTAAAPSTPDLQPGGTPAAASTTPPGLSFRRGRVIDGWNPEDAEQWARGGKDIAARNLRWSIFAEFLGFVIWQLWSIVVVSLPRGGFTFDTGQIFWLISMPSLVGATLRFPYTFMVPKFGGRNWTMISAGLLLIPSIALAVCVSNPGTPFGVMLFVAALAGFGGGNFASSMANITYFYPQSQKGWALGLNAAGGNLGASVAQFVVPIVITIGAAATLNLPLAGWIWVPLILVAVFGAYKRMDNLSSAKGDVKASLAAVREPHLWVLAFLYIGTFGSFIGFASVFPKLIADTFPTFSTFGVGSASLSLAFLGALVGSLVRPLGGRLADRFGGSVITMIAFVVMGAGALVVILTLPLGNFWLFLVAFLVLFAASGAGNGSTYRMIPTVFALRAGAKDSGAGSDVSTQRKAAAALGIISAVGAYGGFAIPQLLSLSKTSFGTYTNGLGWFVMAYAVMLAVTGFFYLKKRGGVRI</sequence>
<dbReference type="EMBL" id="NBXB01000011">
    <property type="protein sequence ID" value="RFA16653.1"/>
    <property type="molecule type" value="Genomic_DNA"/>
</dbReference>
<feature type="transmembrane region" description="Helical" evidence="8">
    <location>
        <begin position="139"/>
        <end position="161"/>
    </location>
</feature>
<dbReference type="SUPFAM" id="SSF103473">
    <property type="entry name" value="MFS general substrate transporter"/>
    <property type="match status" value="1"/>
</dbReference>
<dbReference type="PROSITE" id="PS50850">
    <property type="entry name" value="MFS"/>
    <property type="match status" value="1"/>
</dbReference>
<dbReference type="InterPro" id="IPR044772">
    <property type="entry name" value="NO3_transporter"/>
</dbReference>
<comment type="caution">
    <text evidence="10">The sequence shown here is derived from an EMBL/GenBank/DDBJ whole genome shotgun (WGS) entry which is preliminary data.</text>
</comment>
<evidence type="ECO:0000256" key="7">
    <source>
        <dbReference type="SAM" id="MobiDB-lite"/>
    </source>
</evidence>
<keyword evidence="4 8" id="KW-1133">Transmembrane helix</keyword>
<dbReference type="Proteomes" id="UP000256541">
    <property type="component" value="Unassembled WGS sequence"/>
</dbReference>
<dbReference type="GO" id="GO:0042128">
    <property type="term" value="P:nitrate assimilation"/>
    <property type="evidence" value="ECO:0007669"/>
    <property type="project" value="UniProtKB-KW"/>
</dbReference>
<comment type="subcellular location">
    <subcellularLocation>
        <location evidence="1">Cell membrane</location>
        <topology evidence="1">Multi-pass membrane protein</topology>
    </subcellularLocation>
</comment>
<evidence type="ECO:0000313" key="11">
    <source>
        <dbReference type="Proteomes" id="UP000256541"/>
    </source>
</evidence>
<evidence type="ECO:0000256" key="6">
    <source>
        <dbReference type="ARBA" id="ARBA00023136"/>
    </source>
</evidence>
<dbReference type="RefSeq" id="WP_116410518.1">
    <property type="nucleotide sequence ID" value="NZ_NBXB01000011.1"/>
</dbReference>
<comment type="similarity">
    <text evidence="2">Belongs to the major facilitator superfamily. Nitrate/nitrite porter (TC 2.A.1.8) family.</text>
</comment>
<feature type="transmembrane region" description="Helical" evidence="8">
    <location>
        <begin position="310"/>
        <end position="332"/>
    </location>
</feature>
<keyword evidence="3 8" id="KW-0812">Transmembrane</keyword>
<feature type="transmembrane region" description="Helical" evidence="8">
    <location>
        <begin position="109"/>
        <end position="127"/>
    </location>
</feature>
<dbReference type="InterPro" id="IPR011701">
    <property type="entry name" value="MFS"/>
</dbReference>
<evidence type="ECO:0000313" key="10">
    <source>
        <dbReference type="EMBL" id="RFA16653.1"/>
    </source>
</evidence>
<evidence type="ECO:0000256" key="1">
    <source>
        <dbReference type="ARBA" id="ARBA00004651"/>
    </source>
</evidence>
<dbReference type="GO" id="GO:0005886">
    <property type="term" value="C:plasma membrane"/>
    <property type="evidence" value="ECO:0007669"/>
    <property type="project" value="UniProtKB-SubCell"/>
</dbReference>
<dbReference type="Gene3D" id="1.20.1250.20">
    <property type="entry name" value="MFS general substrate transporter like domains"/>
    <property type="match status" value="1"/>
</dbReference>
<dbReference type="InterPro" id="IPR036259">
    <property type="entry name" value="MFS_trans_sf"/>
</dbReference>
<feature type="transmembrane region" description="Helical" evidence="8">
    <location>
        <begin position="167"/>
        <end position="192"/>
    </location>
</feature>
<dbReference type="CDD" id="cd17341">
    <property type="entry name" value="MFS_NRT2_like"/>
    <property type="match status" value="1"/>
</dbReference>
<feature type="transmembrane region" description="Helical" evidence="8">
    <location>
        <begin position="236"/>
        <end position="253"/>
    </location>
</feature>
<evidence type="ECO:0000259" key="9">
    <source>
        <dbReference type="PROSITE" id="PS50850"/>
    </source>
</evidence>
<feature type="transmembrane region" description="Helical" evidence="8">
    <location>
        <begin position="458"/>
        <end position="478"/>
    </location>
</feature>
<protein>
    <submittedName>
        <fullName evidence="10">MFS transporter</fullName>
    </submittedName>
</protein>
<feature type="transmembrane region" description="Helical" evidence="8">
    <location>
        <begin position="373"/>
        <end position="390"/>
    </location>
</feature>